<accession>A0A9P4NHK6</accession>
<dbReference type="Pfam" id="PF09792">
    <property type="entry name" value="But2"/>
    <property type="match status" value="1"/>
</dbReference>
<keyword evidence="4" id="KW-1185">Reference proteome</keyword>
<feature type="chain" id="PRO_5040229150" description="Ubiquitin 3 binding protein But2 C-terminal domain-containing protein" evidence="1">
    <location>
        <begin position="18"/>
        <end position="190"/>
    </location>
</feature>
<comment type="caution">
    <text evidence="3">The sequence shown here is derived from an EMBL/GenBank/DDBJ whole genome shotgun (WGS) entry which is preliminary data.</text>
</comment>
<keyword evidence="1" id="KW-0732">Signal</keyword>
<organism evidence="3 4">
    <name type="scientific">Tothia fuscella</name>
    <dbReference type="NCBI Taxonomy" id="1048955"/>
    <lineage>
        <taxon>Eukaryota</taxon>
        <taxon>Fungi</taxon>
        <taxon>Dikarya</taxon>
        <taxon>Ascomycota</taxon>
        <taxon>Pezizomycotina</taxon>
        <taxon>Dothideomycetes</taxon>
        <taxon>Pleosporomycetidae</taxon>
        <taxon>Venturiales</taxon>
        <taxon>Cylindrosympodiaceae</taxon>
        <taxon>Tothia</taxon>
    </lineage>
</organism>
<reference evidence="3" key="1">
    <citation type="journal article" date="2020" name="Stud. Mycol.">
        <title>101 Dothideomycetes genomes: a test case for predicting lifestyles and emergence of pathogens.</title>
        <authorList>
            <person name="Haridas S."/>
            <person name="Albert R."/>
            <person name="Binder M."/>
            <person name="Bloem J."/>
            <person name="Labutti K."/>
            <person name="Salamov A."/>
            <person name="Andreopoulos B."/>
            <person name="Baker S."/>
            <person name="Barry K."/>
            <person name="Bills G."/>
            <person name="Bluhm B."/>
            <person name="Cannon C."/>
            <person name="Castanera R."/>
            <person name="Culley D."/>
            <person name="Daum C."/>
            <person name="Ezra D."/>
            <person name="Gonzalez J."/>
            <person name="Henrissat B."/>
            <person name="Kuo A."/>
            <person name="Liang C."/>
            <person name="Lipzen A."/>
            <person name="Lutzoni F."/>
            <person name="Magnuson J."/>
            <person name="Mondo S."/>
            <person name="Nolan M."/>
            <person name="Ohm R."/>
            <person name="Pangilinan J."/>
            <person name="Park H.-J."/>
            <person name="Ramirez L."/>
            <person name="Alfaro M."/>
            <person name="Sun H."/>
            <person name="Tritt A."/>
            <person name="Yoshinaga Y."/>
            <person name="Zwiers L.-H."/>
            <person name="Turgeon B."/>
            <person name="Goodwin S."/>
            <person name="Spatafora J."/>
            <person name="Crous P."/>
            <person name="Grigoriev I."/>
        </authorList>
    </citation>
    <scope>NUCLEOTIDE SEQUENCE</scope>
    <source>
        <strain evidence="3">CBS 130266</strain>
    </source>
</reference>
<dbReference type="AlphaFoldDB" id="A0A9P4NHK6"/>
<sequence length="190" mass="20005">MKSFTAIISVLIATAAAAPTPSTNGARQAPVSIKPIRMSTYFGSTGAVRLSTEGHIQRFSGQSDQSTLLTFDIPKIYEEKDCAFALTLDGANDFASGSKQLDIFTSIKPATADAASWPSGNLRDQAGGRMRFYGDVQPGAASYVNDIAHPASSFKCPSGVFGGELVPVGDKVDIYWTSYSSGPSIVVLNP</sequence>
<feature type="domain" description="Ubiquitin 3 binding protein But2 C-terminal" evidence="2">
    <location>
        <begin position="53"/>
        <end position="176"/>
    </location>
</feature>
<evidence type="ECO:0000313" key="4">
    <source>
        <dbReference type="Proteomes" id="UP000800235"/>
    </source>
</evidence>
<dbReference type="EMBL" id="MU007095">
    <property type="protein sequence ID" value="KAF2421841.1"/>
    <property type="molecule type" value="Genomic_DNA"/>
</dbReference>
<evidence type="ECO:0000259" key="2">
    <source>
        <dbReference type="Pfam" id="PF09792"/>
    </source>
</evidence>
<gene>
    <name evidence="3" type="ORF">EJ08DRAFT_653324</name>
</gene>
<proteinExistence type="predicted"/>
<name>A0A9P4NHK6_9PEZI</name>
<feature type="signal peptide" evidence="1">
    <location>
        <begin position="1"/>
        <end position="17"/>
    </location>
</feature>
<evidence type="ECO:0000256" key="1">
    <source>
        <dbReference type="SAM" id="SignalP"/>
    </source>
</evidence>
<evidence type="ECO:0000313" key="3">
    <source>
        <dbReference type="EMBL" id="KAF2421841.1"/>
    </source>
</evidence>
<protein>
    <recommendedName>
        <fullName evidence="2">Ubiquitin 3 binding protein But2 C-terminal domain-containing protein</fullName>
    </recommendedName>
</protein>
<dbReference type="Proteomes" id="UP000800235">
    <property type="component" value="Unassembled WGS sequence"/>
</dbReference>
<dbReference type="OrthoDB" id="5356630at2759"/>
<dbReference type="InterPro" id="IPR018620">
    <property type="entry name" value="Ubiquitin3-bd_protein_But2_C"/>
</dbReference>